<organism evidence="1">
    <name type="scientific">Lepeophtheirus salmonis</name>
    <name type="common">Salmon louse</name>
    <name type="synonym">Caligus salmonis</name>
    <dbReference type="NCBI Taxonomy" id="72036"/>
    <lineage>
        <taxon>Eukaryota</taxon>
        <taxon>Metazoa</taxon>
        <taxon>Ecdysozoa</taxon>
        <taxon>Arthropoda</taxon>
        <taxon>Crustacea</taxon>
        <taxon>Multicrustacea</taxon>
        <taxon>Hexanauplia</taxon>
        <taxon>Copepoda</taxon>
        <taxon>Siphonostomatoida</taxon>
        <taxon>Caligidae</taxon>
        <taxon>Lepeophtheirus</taxon>
    </lineage>
</organism>
<dbReference type="EMBL" id="HACA01009237">
    <property type="protein sequence ID" value="CDW26598.1"/>
    <property type="molecule type" value="Transcribed_RNA"/>
</dbReference>
<reference evidence="1" key="1">
    <citation type="submission" date="2014-05" db="EMBL/GenBank/DDBJ databases">
        <authorList>
            <person name="Chronopoulou M."/>
        </authorList>
    </citation>
    <scope>NUCLEOTIDE SEQUENCE</scope>
    <source>
        <tissue evidence="1">Whole organism</tissue>
    </source>
</reference>
<dbReference type="AlphaFoldDB" id="A0A0K2TKM5"/>
<sequence length="103" mass="11844">MDHFLRKSGYMDLRSFIETLNSCVHDIGISMMFRDLISLEKVLVPDLVDGISFNGSISHFQMSFNVQTCYFIIHWFKCTSGALYIASCMESLYTSIRTKDPLN</sequence>
<evidence type="ECO:0000313" key="1">
    <source>
        <dbReference type="EMBL" id="CDW26598.1"/>
    </source>
</evidence>
<proteinExistence type="predicted"/>
<protein>
    <submittedName>
        <fullName evidence="1">Uncharacterized protein</fullName>
    </submittedName>
</protein>
<name>A0A0K2TKM5_LEPSM</name>
<accession>A0A0K2TKM5</accession>